<evidence type="ECO:0000256" key="6">
    <source>
        <dbReference type="SAM" id="Phobius"/>
    </source>
</evidence>
<dbReference type="PROSITE" id="PS50850">
    <property type="entry name" value="MFS"/>
    <property type="match status" value="1"/>
</dbReference>
<dbReference type="RefSeq" id="WP_056996024.1">
    <property type="nucleotide sequence ID" value="NZ_AYYR01000009.1"/>
</dbReference>
<feature type="transmembrane region" description="Helical" evidence="6">
    <location>
        <begin position="208"/>
        <end position="226"/>
    </location>
</feature>
<dbReference type="CDD" id="cd17316">
    <property type="entry name" value="MFS_SV2_like"/>
    <property type="match status" value="1"/>
</dbReference>
<dbReference type="PANTHER" id="PTHR23508:SF10">
    <property type="entry name" value="CARBOXYLIC ACID TRANSPORTER PROTEIN HOMOLOG"/>
    <property type="match status" value="1"/>
</dbReference>
<dbReference type="Pfam" id="PF07690">
    <property type="entry name" value="MFS_1"/>
    <property type="match status" value="1"/>
</dbReference>
<keyword evidence="2" id="KW-0813">Transport</keyword>
<evidence type="ECO:0000259" key="7">
    <source>
        <dbReference type="PROSITE" id="PS50850"/>
    </source>
</evidence>
<dbReference type="SUPFAM" id="SSF103473">
    <property type="entry name" value="MFS general substrate transporter"/>
    <property type="match status" value="1"/>
</dbReference>
<sequence length="406" mass="44013">MQKQKTNHLLLIVGTAWLFDAMDVALLSFIMPLIRGEWHLSESTLGGISAITSIGMIFGAVFAGRLADMISRKHVLMGTLVLFSLGNLALIFAPNITVFMVIRFITGLGLGGELPVAATLLADNFSGTKRSQMLILGDSFWAYGWIIASLVAWLLMPIFGWRIAAIVTAVAGLYAFILRRHLPEEKPHDKTEHAAFSEIWHSSYRRQLIVLAVLWFIVMLTYYGMFMWLPSVLTMRGFSIVNSMGYTLLMSIAQLPGYYLAAYLMKRVARKTILAVYIGGTIVASVLFVSATSSVIILIAGAMLSFFDLGAWGTLIAITPSQFPQAIRGTGMGTAQSIGRVGAAIGPYLVGWLLDGQASIQLIFGIFIGLLIIALITLVAGLHDHSVEDYGATAPAKGAMAHAAQH</sequence>
<evidence type="ECO:0000256" key="1">
    <source>
        <dbReference type="ARBA" id="ARBA00004651"/>
    </source>
</evidence>
<accession>A0A0R2BEM0</accession>
<feature type="transmembrane region" description="Helical" evidence="6">
    <location>
        <begin position="161"/>
        <end position="178"/>
    </location>
</feature>
<dbReference type="Proteomes" id="UP000051845">
    <property type="component" value="Unassembled WGS sequence"/>
</dbReference>
<dbReference type="PANTHER" id="PTHR23508">
    <property type="entry name" value="CARBOXYLIC ACID TRANSPORTER PROTEIN HOMOLOG"/>
    <property type="match status" value="1"/>
</dbReference>
<dbReference type="InterPro" id="IPR036259">
    <property type="entry name" value="MFS_trans_sf"/>
</dbReference>
<feature type="transmembrane region" description="Helical" evidence="6">
    <location>
        <begin position="75"/>
        <end position="94"/>
    </location>
</feature>
<dbReference type="EMBL" id="AYYR01000009">
    <property type="protein sequence ID" value="KRM77649.1"/>
    <property type="molecule type" value="Genomic_DNA"/>
</dbReference>
<keyword evidence="3 6" id="KW-0812">Transmembrane</keyword>
<comment type="subcellular location">
    <subcellularLocation>
        <location evidence="1">Cell membrane</location>
        <topology evidence="1">Multi-pass membrane protein</topology>
    </subcellularLocation>
</comment>
<evidence type="ECO:0000313" key="9">
    <source>
        <dbReference type="Proteomes" id="UP000051845"/>
    </source>
</evidence>
<keyword evidence="4 6" id="KW-1133">Transmembrane helix</keyword>
<keyword evidence="5 6" id="KW-0472">Membrane</keyword>
<evidence type="ECO:0000256" key="5">
    <source>
        <dbReference type="ARBA" id="ARBA00023136"/>
    </source>
</evidence>
<dbReference type="PATRIC" id="fig|1423733.4.peg.3140"/>
<organism evidence="8 9">
    <name type="scientific">Secundilactobacillus collinoides DSM 20515 = JCM 1123</name>
    <dbReference type="NCBI Taxonomy" id="1423733"/>
    <lineage>
        <taxon>Bacteria</taxon>
        <taxon>Bacillati</taxon>
        <taxon>Bacillota</taxon>
        <taxon>Bacilli</taxon>
        <taxon>Lactobacillales</taxon>
        <taxon>Lactobacillaceae</taxon>
        <taxon>Secundilactobacillus</taxon>
    </lineage>
</organism>
<comment type="caution">
    <text evidence="8">The sequence shown here is derived from an EMBL/GenBank/DDBJ whole genome shotgun (WGS) entry which is preliminary data.</text>
</comment>
<dbReference type="GO" id="GO:0005886">
    <property type="term" value="C:plasma membrane"/>
    <property type="evidence" value="ECO:0007669"/>
    <property type="project" value="UniProtKB-SubCell"/>
</dbReference>
<dbReference type="InterPro" id="IPR011701">
    <property type="entry name" value="MFS"/>
</dbReference>
<feature type="transmembrane region" description="Helical" evidence="6">
    <location>
        <begin position="100"/>
        <end position="122"/>
    </location>
</feature>
<feature type="transmembrane region" description="Helical" evidence="6">
    <location>
        <begin position="43"/>
        <end position="63"/>
    </location>
</feature>
<dbReference type="AlphaFoldDB" id="A0A0R2BEM0"/>
<evidence type="ECO:0000256" key="3">
    <source>
        <dbReference type="ARBA" id="ARBA00022692"/>
    </source>
</evidence>
<evidence type="ECO:0000313" key="8">
    <source>
        <dbReference type="EMBL" id="KRM77649.1"/>
    </source>
</evidence>
<evidence type="ECO:0000256" key="2">
    <source>
        <dbReference type="ARBA" id="ARBA00022448"/>
    </source>
</evidence>
<dbReference type="Gene3D" id="1.20.1250.20">
    <property type="entry name" value="MFS general substrate transporter like domains"/>
    <property type="match status" value="2"/>
</dbReference>
<gene>
    <name evidence="8" type="ORF">FC82_GL003016</name>
</gene>
<feature type="transmembrane region" description="Helical" evidence="6">
    <location>
        <begin position="9"/>
        <end position="31"/>
    </location>
</feature>
<reference evidence="8 9" key="1">
    <citation type="journal article" date="2015" name="Genome Announc.">
        <title>Expanding the biotechnology potential of lactobacilli through comparative genomics of 213 strains and associated genera.</title>
        <authorList>
            <person name="Sun Z."/>
            <person name="Harris H.M."/>
            <person name="McCann A."/>
            <person name="Guo C."/>
            <person name="Argimon S."/>
            <person name="Zhang W."/>
            <person name="Yang X."/>
            <person name="Jeffery I.B."/>
            <person name="Cooney J.C."/>
            <person name="Kagawa T.F."/>
            <person name="Liu W."/>
            <person name="Song Y."/>
            <person name="Salvetti E."/>
            <person name="Wrobel A."/>
            <person name="Rasinkangas P."/>
            <person name="Parkhill J."/>
            <person name="Rea M.C."/>
            <person name="O'Sullivan O."/>
            <person name="Ritari J."/>
            <person name="Douillard F.P."/>
            <person name="Paul Ross R."/>
            <person name="Yang R."/>
            <person name="Briner A.E."/>
            <person name="Felis G.E."/>
            <person name="de Vos W.M."/>
            <person name="Barrangou R."/>
            <person name="Klaenhammer T.R."/>
            <person name="Caufield P.W."/>
            <person name="Cui Y."/>
            <person name="Zhang H."/>
            <person name="O'Toole P.W."/>
        </authorList>
    </citation>
    <scope>NUCLEOTIDE SEQUENCE [LARGE SCALE GENOMIC DNA]</scope>
    <source>
        <strain evidence="8 9">DSM 20515</strain>
    </source>
</reference>
<name>A0A0R2BEM0_SECCO</name>
<feature type="transmembrane region" description="Helical" evidence="6">
    <location>
        <begin position="360"/>
        <end position="382"/>
    </location>
</feature>
<feature type="domain" description="Major facilitator superfamily (MFS) profile" evidence="7">
    <location>
        <begin position="9"/>
        <end position="386"/>
    </location>
</feature>
<evidence type="ECO:0000256" key="4">
    <source>
        <dbReference type="ARBA" id="ARBA00022989"/>
    </source>
</evidence>
<feature type="transmembrane region" description="Helical" evidence="6">
    <location>
        <begin position="246"/>
        <end position="265"/>
    </location>
</feature>
<protein>
    <submittedName>
        <fullName evidence="8">Major facilitator superfamily permease</fullName>
    </submittedName>
</protein>
<feature type="transmembrane region" description="Helical" evidence="6">
    <location>
        <begin position="134"/>
        <end position="155"/>
    </location>
</feature>
<dbReference type="InterPro" id="IPR020846">
    <property type="entry name" value="MFS_dom"/>
</dbReference>
<proteinExistence type="predicted"/>
<dbReference type="GO" id="GO:0046943">
    <property type="term" value="F:carboxylic acid transmembrane transporter activity"/>
    <property type="evidence" value="ECO:0007669"/>
    <property type="project" value="TreeGrafter"/>
</dbReference>